<name>A0ACB9MUI0_BAUVA</name>
<evidence type="ECO:0000313" key="1">
    <source>
        <dbReference type="EMBL" id="KAI4327169.1"/>
    </source>
</evidence>
<comment type="caution">
    <text evidence="1">The sequence shown here is derived from an EMBL/GenBank/DDBJ whole genome shotgun (WGS) entry which is preliminary data.</text>
</comment>
<sequence length="68" mass="7973">MSTSFLCMIRAVFMDILLLKRRSVRRKELSLKRKRKMKMKSGLNPGGPVEHMKVKQPSNRSEEMILQP</sequence>
<keyword evidence="2" id="KW-1185">Reference proteome</keyword>
<proteinExistence type="predicted"/>
<dbReference type="EMBL" id="CM039433">
    <property type="protein sequence ID" value="KAI4327169.1"/>
    <property type="molecule type" value="Genomic_DNA"/>
</dbReference>
<accession>A0ACB9MUI0</accession>
<organism evidence="1 2">
    <name type="scientific">Bauhinia variegata</name>
    <name type="common">Purple orchid tree</name>
    <name type="synonym">Phanera variegata</name>
    <dbReference type="NCBI Taxonomy" id="167791"/>
    <lineage>
        <taxon>Eukaryota</taxon>
        <taxon>Viridiplantae</taxon>
        <taxon>Streptophyta</taxon>
        <taxon>Embryophyta</taxon>
        <taxon>Tracheophyta</taxon>
        <taxon>Spermatophyta</taxon>
        <taxon>Magnoliopsida</taxon>
        <taxon>eudicotyledons</taxon>
        <taxon>Gunneridae</taxon>
        <taxon>Pentapetalae</taxon>
        <taxon>rosids</taxon>
        <taxon>fabids</taxon>
        <taxon>Fabales</taxon>
        <taxon>Fabaceae</taxon>
        <taxon>Cercidoideae</taxon>
        <taxon>Cercideae</taxon>
        <taxon>Bauhiniinae</taxon>
        <taxon>Bauhinia</taxon>
    </lineage>
</organism>
<evidence type="ECO:0000313" key="2">
    <source>
        <dbReference type="Proteomes" id="UP000828941"/>
    </source>
</evidence>
<dbReference type="Proteomes" id="UP000828941">
    <property type="component" value="Chromosome 8"/>
</dbReference>
<gene>
    <name evidence="1" type="ORF">L6164_019661</name>
</gene>
<reference evidence="1 2" key="1">
    <citation type="journal article" date="2022" name="DNA Res.">
        <title>Chromosomal-level genome assembly of the orchid tree Bauhinia variegata (Leguminosae; Cercidoideae) supports the allotetraploid origin hypothesis of Bauhinia.</title>
        <authorList>
            <person name="Zhong Y."/>
            <person name="Chen Y."/>
            <person name="Zheng D."/>
            <person name="Pang J."/>
            <person name="Liu Y."/>
            <person name="Luo S."/>
            <person name="Meng S."/>
            <person name="Qian L."/>
            <person name="Wei D."/>
            <person name="Dai S."/>
            <person name="Zhou R."/>
        </authorList>
    </citation>
    <scope>NUCLEOTIDE SEQUENCE [LARGE SCALE GENOMIC DNA]</scope>
    <source>
        <strain evidence="1">BV-YZ2020</strain>
    </source>
</reference>
<protein>
    <submittedName>
        <fullName evidence="1">Uncharacterized protein</fullName>
    </submittedName>
</protein>